<accession>A0A839HK35</accession>
<dbReference type="EMBL" id="JABVCQ010000043">
    <property type="protein sequence ID" value="MBB1127246.1"/>
    <property type="molecule type" value="Genomic_DNA"/>
</dbReference>
<feature type="coiled-coil region" evidence="1">
    <location>
        <begin position="53"/>
        <end position="115"/>
    </location>
</feature>
<keyword evidence="2" id="KW-1133">Transmembrane helix</keyword>
<dbReference type="AlphaFoldDB" id="A0A839HK35"/>
<evidence type="ECO:0000313" key="4">
    <source>
        <dbReference type="Proteomes" id="UP000548632"/>
    </source>
</evidence>
<organism evidence="3 4">
    <name type="scientific">Thiospirillum jenense</name>
    <dbReference type="NCBI Taxonomy" id="1653858"/>
    <lineage>
        <taxon>Bacteria</taxon>
        <taxon>Pseudomonadati</taxon>
        <taxon>Pseudomonadota</taxon>
        <taxon>Gammaproteobacteria</taxon>
        <taxon>Chromatiales</taxon>
        <taxon>Chromatiaceae</taxon>
        <taxon>Thiospirillum</taxon>
    </lineage>
</organism>
<protein>
    <submittedName>
        <fullName evidence="3">Uncharacterized protein</fullName>
    </submittedName>
</protein>
<feature type="transmembrane region" description="Helical" evidence="2">
    <location>
        <begin position="21"/>
        <end position="41"/>
    </location>
</feature>
<keyword evidence="1" id="KW-0175">Coiled coil</keyword>
<evidence type="ECO:0000256" key="1">
    <source>
        <dbReference type="SAM" id="Coils"/>
    </source>
</evidence>
<evidence type="ECO:0000256" key="2">
    <source>
        <dbReference type="SAM" id="Phobius"/>
    </source>
</evidence>
<reference evidence="3 4" key="1">
    <citation type="journal article" date="2020" name="Arch. Microbiol.">
        <title>The genome sequence of the giant phototrophic gammaproteobacterium Thiospirillum jenense gives insight into its physiological properties and phylogenetic relationships.</title>
        <authorList>
            <person name="Imhoff J.F."/>
            <person name="Meyer T.E."/>
            <person name="Kyndt J.A."/>
        </authorList>
    </citation>
    <scope>NUCLEOTIDE SEQUENCE [LARGE SCALE GENOMIC DNA]</scope>
    <source>
        <strain evidence="3 4">DSM 216</strain>
    </source>
</reference>
<dbReference type="Proteomes" id="UP000548632">
    <property type="component" value="Unassembled WGS sequence"/>
</dbReference>
<keyword evidence="2" id="KW-0472">Membrane</keyword>
<gene>
    <name evidence="3" type="ORF">HUK38_13595</name>
</gene>
<proteinExistence type="predicted"/>
<sequence length="246" mass="27813">MGWNPQVGPSRRLYSRDHTPLWRLVGCLVLMAAAFAFGYQLTHRGVVDDETQLFTLREERDRLLTELTAVREQARLLEHTQHTDLETAHLAQTQLQTAQQERETCQRQVEAFEQLAHANGFGIAQVEEFYLWKTSAAHQFNYRFTIKQLIDNFGESKGRITVTLVGHRANGASLRLTLAELTGSKPNSHWARFDHFQQFSGSVLIPADFTPQQLAITLDPTTKNLLALSTAFAWTPADNAPKTVTP</sequence>
<dbReference type="Pfam" id="PF20567">
    <property type="entry name" value="DUF6776"/>
    <property type="match status" value="1"/>
</dbReference>
<name>A0A839HK35_9GAMM</name>
<evidence type="ECO:0000313" key="3">
    <source>
        <dbReference type="EMBL" id="MBB1127246.1"/>
    </source>
</evidence>
<dbReference type="RefSeq" id="WP_182584872.1">
    <property type="nucleotide sequence ID" value="NZ_JABVCQ010000043.1"/>
</dbReference>
<comment type="caution">
    <text evidence="3">The sequence shown here is derived from an EMBL/GenBank/DDBJ whole genome shotgun (WGS) entry which is preliminary data.</text>
</comment>
<dbReference type="InterPro" id="IPR046703">
    <property type="entry name" value="DUF6776"/>
</dbReference>
<keyword evidence="2" id="KW-0812">Transmembrane</keyword>
<keyword evidence="4" id="KW-1185">Reference proteome</keyword>